<dbReference type="AlphaFoldDB" id="A0A2J7RCP7"/>
<dbReference type="GO" id="GO:0007018">
    <property type="term" value="P:microtubule-based movement"/>
    <property type="evidence" value="ECO:0007669"/>
    <property type="project" value="InterPro"/>
</dbReference>
<dbReference type="GO" id="GO:0005858">
    <property type="term" value="C:axonemal dynein complex"/>
    <property type="evidence" value="ECO:0007669"/>
    <property type="project" value="TreeGrafter"/>
</dbReference>
<evidence type="ECO:0008006" key="3">
    <source>
        <dbReference type="Google" id="ProtNLM"/>
    </source>
</evidence>
<gene>
    <name evidence="1" type="ORF">B7P43_G03947</name>
</gene>
<comment type="caution">
    <text evidence="1">The sequence shown here is derived from an EMBL/GenBank/DDBJ whole genome shotgun (WGS) entry which is preliminary data.</text>
</comment>
<dbReference type="InterPro" id="IPR026983">
    <property type="entry name" value="DHC"/>
</dbReference>
<dbReference type="PANTHER" id="PTHR46532">
    <property type="entry name" value="MALE FERTILITY FACTOR KL5"/>
    <property type="match status" value="1"/>
</dbReference>
<dbReference type="EMBL" id="NEVH01005885">
    <property type="protein sequence ID" value="PNF38598.1"/>
    <property type="molecule type" value="Genomic_DNA"/>
</dbReference>
<dbReference type="STRING" id="105785.A0A2J7RCP7"/>
<accession>A0A2J7RCP7</accession>
<feature type="non-terminal residue" evidence="1">
    <location>
        <position position="330"/>
    </location>
</feature>
<evidence type="ECO:0000313" key="2">
    <source>
        <dbReference type="Proteomes" id="UP000235965"/>
    </source>
</evidence>
<dbReference type="PANTHER" id="PTHR46532:SF15">
    <property type="entry name" value="CYTOPLASMIC DYNEIN 2 HEAVY CHAIN 1"/>
    <property type="match status" value="1"/>
</dbReference>
<evidence type="ECO:0000313" key="1">
    <source>
        <dbReference type="EMBL" id="PNF38598.1"/>
    </source>
</evidence>
<protein>
    <recommendedName>
        <fullName evidence="3">Dynein heavy chain tail domain-containing protein</fullName>
    </recommendedName>
</protein>
<keyword evidence="2" id="KW-1185">Reference proteome</keyword>
<name>A0A2J7RCP7_9NEOP</name>
<proteinExistence type="predicted"/>
<organism evidence="1 2">
    <name type="scientific">Cryptotermes secundus</name>
    <dbReference type="NCBI Taxonomy" id="105785"/>
    <lineage>
        <taxon>Eukaryota</taxon>
        <taxon>Metazoa</taxon>
        <taxon>Ecdysozoa</taxon>
        <taxon>Arthropoda</taxon>
        <taxon>Hexapoda</taxon>
        <taxon>Insecta</taxon>
        <taxon>Pterygota</taxon>
        <taxon>Neoptera</taxon>
        <taxon>Polyneoptera</taxon>
        <taxon>Dictyoptera</taxon>
        <taxon>Blattodea</taxon>
        <taxon>Blattoidea</taxon>
        <taxon>Termitoidae</taxon>
        <taxon>Kalotermitidae</taxon>
        <taxon>Cryptotermitinae</taxon>
        <taxon>Cryptotermes</taxon>
    </lineage>
</organism>
<sequence>MPFATGDERKDFVVITAANYFGLTPTEEICVMLSNDINLNNFLDDASCFTLSAVAHESQSRMQMTLDTRIVPREGKEKLLVFFKIRPEVITLENLHENVFVSSMVDSPISSLYHTIQKVFAPVLLKDDKWSYNFDPKLQELITQLESGLQSVLQKGDQSVNNKTEFSGNIAEIMSPEDEMQFWSNVANSVGRKDEKEKATAFWYALEPLVKDFRSLDSIFLADVDEILETTHNTLDDLWKLDDFIYPQQRMEHLMDVIGNTLARFIQNKLKSINLWEEVYVQVEEQLNQAIRACKKWKVTCDRLTSLYWPNHPSHQWKGKPFYPKYTQNF</sequence>
<dbReference type="GO" id="GO:0051959">
    <property type="term" value="F:dynein light intermediate chain binding"/>
    <property type="evidence" value="ECO:0007669"/>
    <property type="project" value="InterPro"/>
</dbReference>
<dbReference type="GO" id="GO:0045505">
    <property type="term" value="F:dynein intermediate chain binding"/>
    <property type="evidence" value="ECO:0007669"/>
    <property type="project" value="InterPro"/>
</dbReference>
<dbReference type="Proteomes" id="UP000235965">
    <property type="component" value="Unassembled WGS sequence"/>
</dbReference>
<dbReference type="OrthoDB" id="447173at2759"/>
<dbReference type="InParanoid" id="A0A2J7RCP7"/>
<reference evidence="1 2" key="1">
    <citation type="submission" date="2017-12" db="EMBL/GenBank/DDBJ databases">
        <title>Hemimetabolous genomes reveal molecular basis of termite eusociality.</title>
        <authorList>
            <person name="Harrison M.C."/>
            <person name="Jongepier E."/>
            <person name="Robertson H.M."/>
            <person name="Arning N."/>
            <person name="Bitard-Feildel T."/>
            <person name="Chao H."/>
            <person name="Childers C.P."/>
            <person name="Dinh H."/>
            <person name="Doddapaneni H."/>
            <person name="Dugan S."/>
            <person name="Gowin J."/>
            <person name="Greiner C."/>
            <person name="Han Y."/>
            <person name="Hu H."/>
            <person name="Hughes D.S.T."/>
            <person name="Huylmans A.-K."/>
            <person name="Kemena C."/>
            <person name="Kremer L.P.M."/>
            <person name="Lee S.L."/>
            <person name="Lopez-Ezquerra A."/>
            <person name="Mallet L."/>
            <person name="Monroy-Kuhn J.M."/>
            <person name="Moser A."/>
            <person name="Murali S.C."/>
            <person name="Muzny D.M."/>
            <person name="Otani S."/>
            <person name="Piulachs M.-D."/>
            <person name="Poelchau M."/>
            <person name="Qu J."/>
            <person name="Schaub F."/>
            <person name="Wada-Katsumata A."/>
            <person name="Worley K.C."/>
            <person name="Xie Q."/>
            <person name="Ylla G."/>
            <person name="Poulsen M."/>
            <person name="Gibbs R.A."/>
            <person name="Schal C."/>
            <person name="Richards S."/>
            <person name="Belles X."/>
            <person name="Korb J."/>
            <person name="Bornberg-Bauer E."/>
        </authorList>
    </citation>
    <scope>NUCLEOTIDE SEQUENCE [LARGE SCALE GENOMIC DNA]</scope>
    <source>
        <tissue evidence="1">Whole body</tissue>
    </source>
</reference>